<reference evidence="1 2" key="1">
    <citation type="journal article" date="2021" name="J. Hered.">
        <title>A chromosome-level genome assembly of the parasitoid wasp, Cotesia glomerata (Hymenoptera: Braconidae).</title>
        <authorList>
            <person name="Pinto B.J."/>
            <person name="Weis J.J."/>
            <person name="Gamble T."/>
            <person name="Ode P.J."/>
            <person name="Paul R."/>
            <person name="Zaspel J.M."/>
        </authorList>
    </citation>
    <scope>NUCLEOTIDE SEQUENCE [LARGE SCALE GENOMIC DNA]</scope>
    <source>
        <strain evidence="1">CgM1</strain>
    </source>
</reference>
<accession>A0AAV7IIF1</accession>
<evidence type="ECO:0008006" key="3">
    <source>
        <dbReference type="Google" id="ProtNLM"/>
    </source>
</evidence>
<keyword evidence="2" id="KW-1185">Reference proteome</keyword>
<evidence type="ECO:0000313" key="1">
    <source>
        <dbReference type="EMBL" id="KAH0553161.1"/>
    </source>
</evidence>
<protein>
    <recommendedName>
        <fullName evidence="3">Reverse transcriptase domain-containing protein</fullName>
    </recommendedName>
</protein>
<proteinExistence type="predicted"/>
<name>A0AAV7IIF1_COTGL</name>
<dbReference type="Proteomes" id="UP000826195">
    <property type="component" value="Unassembled WGS sequence"/>
</dbReference>
<dbReference type="EMBL" id="JAHXZJ010001217">
    <property type="protein sequence ID" value="KAH0553161.1"/>
    <property type="molecule type" value="Genomic_DNA"/>
</dbReference>
<evidence type="ECO:0000313" key="2">
    <source>
        <dbReference type="Proteomes" id="UP000826195"/>
    </source>
</evidence>
<gene>
    <name evidence="1" type="ORF">KQX54_000098</name>
</gene>
<organism evidence="1 2">
    <name type="scientific">Cotesia glomerata</name>
    <name type="common">Lepidopteran parasitic wasp</name>
    <name type="synonym">Apanteles glomeratus</name>
    <dbReference type="NCBI Taxonomy" id="32391"/>
    <lineage>
        <taxon>Eukaryota</taxon>
        <taxon>Metazoa</taxon>
        <taxon>Ecdysozoa</taxon>
        <taxon>Arthropoda</taxon>
        <taxon>Hexapoda</taxon>
        <taxon>Insecta</taxon>
        <taxon>Pterygota</taxon>
        <taxon>Neoptera</taxon>
        <taxon>Endopterygota</taxon>
        <taxon>Hymenoptera</taxon>
        <taxon>Apocrita</taxon>
        <taxon>Ichneumonoidea</taxon>
        <taxon>Braconidae</taxon>
        <taxon>Microgastrinae</taxon>
        <taxon>Cotesia</taxon>
    </lineage>
</organism>
<sequence>MEVNVSKTKVVPFAEGSIWGPLQLKTIENAQKDFFNRILQLPPCTPGYAVRLESGVPPLAVQVLDASIR</sequence>
<dbReference type="AlphaFoldDB" id="A0AAV7IIF1"/>
<comment type="caution">
    <text evidence="1">The sequence shown here is derived from an EMBL/GenBank/DDBJ whole genome shotgun (WGS) entry which is preliminary data.</text>
</comment>